<dbReference type="RefSeq" id="XP_054827578.1">
    <property type="nucleotide sequence ID" value="XM_054971603.1"/>
</dbReference>
<dbReference type="SUPFAM" id="SSF82895">
    <property type="entry name" value="TSP-1 type 1 repeat"/>
    <property type="match status" value="1"/>
</dbReference>
<dbReference type="InterPro" id="IPR006208">
    <property type="entry name" value="Glyco_hormone_CN"/>
</dbReference>
<protein>
    <submittedName>
        <fullName evidence="11">Cellular communication network factor 6</fullName>
    </submittedName>
</protein>
<evidence type="ECO:0000256" key="1">
    <source>
        <dbReference type="ARBA" id="ARBA00004613"/>
    </source>
</evidence>
<dbReference type="SMART" id="SM00041">
    <property type="entry name" value="CT"/>
    <property type="match status" value="1"/>
</dbReference>
<dbReference type="InterPro" id="IPR000867">
    <property type="entry name" value="IGFBP-like"/>
</dbReference>
<dbReference type="FunFam" id="2.20.100.10:FF:000065">
    <property type="entry name" value="Cellular communication network factor 6"/>
    <property type="match status" value="1"/>
</dbReference>
<dbReference type="SMART" id="SM00209">
    <property type="entry name" value="TSP1"/>
    <property type="match status" value="1"/>
</dbReference>
<dbReference type="PROSITE" id="PS00222">
    <property type="entry name" value="IGFBP_N_1"/>
    <property type="match status" value="1"/>
</dbReference>
<evidence type="ECO:0000259" key="8">
    <source>
        <dbReference type="PROSITE" id="PS01225"/>
    </source>
</evidence>
<keyword evidence="3" id="KW-0964">Secreted</keyword>
<keyword evidence="10" id="KW-1185">Reference proteome</keyword>
<dbReference type="Pfam" id="PF19035">
    <property type="entry name" value="TSP1_CCN"/>
    <property type="match status" value="1"/>
</dbReference>
<dbReference type="InterPro" id="IPR009030">
    <property type="entry name" value="Growth_fac_rcpt_cys_sf"/>
</dbReference>
<dbReference type="Pfam" id="PF00219">
    <property type="entry name" value="IGFBP"/>
    <property type="match status" value="1"/>
</dbReference>
<feature type="region of interest" description="Disordered" evidence="7">
    <location>
        <begin position="46"/>
        <end position="69"/>
    </location>
</feature>
<dbReference type="InterPro" id="IPR017891">
    <property type="entry name" value="Insulin_GF-bd_Cys-rich_CS"/>
</dbReference>
<dbReference type="InterPro" id="IPR006207">
    <property type="entry name" value="Cys_knot_C"/>
</dbReference>
<evidence type="ECO:0000259" key="9">
    <source>
        <dbReference type="PROSITE" id="PS51323"/>
    </source>
</evidence>
<dbReference type="Pfam" id="PF00007">
    <property type="entry name" value="Cys_knot"/>
    <property type="match status" value="1"/>
</dbReference>
<dbReference type="GO" id="GO:0005615">
    <property type="term" value="C:extracellular space"/>
    <property type="evidence" value="ECO:0007669"/>
    <property type="project" value="TreeGrafter"/>
</dbReference>
<dbReference type="KEGG" id="emc:129324365"/>
<dbReference type="SUPFAM" id="SSF57603">
    <property type="entry name" value="FnI-like domain"/>
    <property type="match status" value="1"/>
</dbReference>
<dbReference type="GO" id="GO:0005178">
    <property type="term" value="F:integrin binding"/>
    <property type="evidence" value="ECO:0007669"/>
    <property type="project" value="TreeGrafter"/>
</dbReference>
<dbReference type="GO" id="GO:0007165">
    <property type="term" value="P:signal transduction"/>
    <property type="evidence" value="ECO:0007669"/>
    <property type="project" value="InterPro"/>
</dbReference>
<gene>
    <name evidence="11" type="primary">CCN6</name>
</gene>
<comment type="subcellular location">
    <subcellularLocation>
        <location evidence="1">Secreted</location>
    </subcellularLocation>
</comment>
<evidence type="ECO:0000256" key="4">
    <source>
        <dbReference type="ARBA" id="ARBA00022729"/>
    </source>
</evidence>
<feature type="domain" description="CTCK" evidence="8">
    <location>
        <begin position="350"/>
        <end position="424"/>
    </location>
</feature>
<keyword evidence="5" id="KW-1015">Disulfide bond</keyword>
<evidence type="ECO:0000313" key="10">
    <source>
        <dbReference type="Proteomes" id="UP001190640"/>
    </source>
</evidence>
<dbReference type="InterPro" id="IPR036383">
    <property type="entry name" value="TSP1_rpt_sf"/>
</dbReference>
<dbReference type="GO" id="GO:0045597">
    <property type="term" value="P:positive regulation of cell differentiation"/>
    <property type="evidence" value="ECO:0007669"/>
    <property type="project" value="TreeGrafter"/>
</dbReference>
<sequence length="436" mass="48660">MFQNGMNPRLLDWALMQDDPPTLMGWIQLACKVENRTQVVHLVEQQQAMGNRRPPPVAQGARGMPPARGAQESRWRQGVMAQSERICSAFSYPPSLSFFVLIRVPGTRQQQGKTGDKSAKNSEVHRHKEICHWPCRCPSVPTCIPGVSLVKDGCGCCKMCAKQSGDTCNEAEVCDPHKGLYCDYSADKPRYETGVCAYMIAVGCELNGMHYINGQAFQPTPLYKCLCVNGAIGCTPAFISKSAPNKCAVLMNGRKSGHSKCVPGQQKEQQSTSYRLMPAFRSVPLVLKKKCLVQATPWTPCSQTCGIGISDRVTNENSKCEMRKEKRLCYIQPCQTKFPNILKIPKGKPCQPTFQLPKAEKLAFSGCTSKKRYKPTFCGMCLDNRCCIPNRSTMITVQFDCSKEGSFKWKLMWIISCVCQKTCKDPRDIFSDLKLL</sequence>
<evidence type="ECO:0000256" key="3">
    <source>
        <dbReference type="ARBA" id="ARBA00022525"/>
    </source>
</evidence>
<dbReference type="PROSITE" id="PS01225">
    <property type="entry name" value="CTCK_2"/>
    <property type="match status" value="1"/>
</dbReference>
<dbReference type="SUPFAM" id="SSF57184">
    <property type="entry name" value="Growth factor receptor domain"/>
    <property type="match status" value="1"/>
</dbReference>
<dbReference type="Gene3D" id="2.20.100.10">
    <property type="entry name" value="Thrombospondin type-1 (TSP1) repeat"/>
    <property type="match status" value="1"/>
</dbReference>
<dbReference type="GeneID" id="129324365"/>
<dbReference type="SMART" id="SM00121">
    <property type="entry name" value="IB"/>
    <property type="match status" value="1"/>
</dbReference>
<dbReference type="PROSITE" id="PS51323">
    <property type="entry name" value="IGFBP_N_2"/>
    <property type="match status" value="1"/>
</dbReference>
<dbReference type="AlphaFoldDB" id="A0AA97IXR1"/>
<dbReference type="PANTHER" id="PTHR11348">
    <property type="entry name" value="CONNECTIVE TISSUE GROWTH FACTOR-RELATED"/>
    <property type="match status" value="1"/>
</dbReference>
<evidence type="ECO:0000256" key="6">
    <source>
        <dbReference type="PROSITE-ProRule" id="PRU00039"/>
    </source>
</evidence>
<dbReference type="GO" id="GO:0007155">
    <property type="term" value="P:cell adhesion"/>
    <property type="evidence" value="ECO:0007669"/>
    <property type="project" value="TreeGrafter"/>
</dbReference>
<comment type="similarity">
    <text evidence="2">Belongs to the CCN family.</text>
</comment>
<dbReference type="PANTHER" id="PTHR11348:SF3">
    <property type="entry name" value="CELLULAR COMMUNICATION NETWORK FACTOR 6"/>
    <property type="match status" value="1"/>
</dbReference>
<evidence type="ECO:0000256" key="5">
    <source>
        <dbReference type="ARBA" id="ARBA00023157"/>
    </source>
</evidence>
<name>A0AA97IXR1_EUBMA</name>
<keyword evidence="4" id="KW-0732">Signal</keyword>
<dbReference type="CTD" id="8838"/>
<comment type="caution">
    <text evidence="6">Lacks conserved residue(s) required for the propagation of feature annotation.</text>
</comment>
<evidence type="ECO:0000313" key="11">
    <source>
        <dbReference type="RefSeq" id="XP_054827578.1"/>
    </source>
</evidence>
<feature type="domain" description="IGFBP N-terminal" evidence="9">
    <location>
        <begin position="127"/>
        <end position="199"/>
    </location>
</feature>
<proteinExistence type="inferred from homology"/>
<organism evidence="10 11">
    <name type="scientific">Eublepharis macularius</name>
    <name type="common">Leopard gecko</name>
    <name type="synonym">Cyrtodactylus macularius</name>
    <dbReference type="NCBI Taxonomy" id="481883"/>
    <lineage>
        <taxon>Eukaryota</taxon>
        <taxon>Metazoa</taxon>
        <taxon>Chordata</taxon>
        <taxon>Craniata</taxon>
        <taxon>Vertebrata</taxon>
        <taxon>Euteleostomi</taxon>
        <taxon>Lepidosauria</taxon>
        <taxon>Squamata</taxon>
        <taxon>Bifurcata</taxon>
        <taxon>Gekkota</taxon>
        <taxon>Eublepharidae</taxon>
        <taxon>Eublepharinae</taxon>
        <taxon>Eublepharis</taxon>
    </lineage>
</organism>
<evidence type="ECO:0000256" key="2">
    <source>
        <dbReference type="ARBA" id="ARBA00008125"/>
    </source>
</evidence>
<dbReference type="InterPro" id="IPR050941">
    <property type="entry name" value="CCN"/>
</dbReference>
<evidence type="ECO:0000256" key="7">
    <source>
        <dbReference type="SAM" id="MobiDB-lite"/>
    </source>
</evidence>
<accession>A0AA97IXR1</accession>
<dbReference type="InterPro" id="IPR000884">
    <property type="entry name" value="TSP1_rpt"/>
</dbReference>
<dbReference type="InterPro" id="IPR043973">
    <property type="entry name" value="TSP1_CCN"/>
</dbReference>
<dbReference type="Proteomes" id="UP001190640">
    <property type="component" value="Chromosome 1"/>
</dbReference>
<dbReference type="GO" id="GO:0031012">
    <property type="term" value="C:extracellular matrix"/>
    <property type="evidence" value="ECO:0007669"/>
    <property type="project" value="TreeGrafter"/>
</dbReference>
<reference evidence="11" key="1">
    <citation type="submission" date="2025-08" db="UniProtKB">
        <authorList>
            <consortium name="RefSeq"/>
        </authorList>
    </citation>
    <scope>IDENTIFICATION</scope>
    <source>
        <tissue evidence="11">Blood</tissue>
    </source>
</reference>
<dbReference type="GO" id="GO:0008201">
    <property type="term" value="F:heparin binding"/>
    <property type="evidence" value="ECO:0007669"/>
    <property type="project" value="TreeGrafter"/>
</dbReference>
<dbReference type="PROSITE" id="PS50092">
    <property type="entry name" value="TSP1"/>
    <property type="match status" value="1"/>
</dbReference>